<accession>A0AAV2C023</accession>
<evidence type="ECO:0000313" key="2">
    <source>
        <dbReference type="Proteomes" id="UP001497382"/>
    </source>
</evidence>
<gene>
    <name evidence="1" type="ORF">LARSCL_LOCUS22492</name>
</gene>
<evidence type="ECO:0000313" key="1">
    <source>
        <dbReference type="EMBL" id="CAL1301395.1"/>
    </source>
</evidence>
<name>A0AAV2C023_9ARAC</name>
<feature type="non-terminal residue" evidence="1">
    <location>
        <position position="1"/>
    </location>
</feature>
<dbReference type="Proteomes" id="UP001497382">
    <property type="component" value="Unassembled WGS sequence"/>
</dbReference>
<sequence length="72" mass="8359">ENYNFSSARAFSLVWNRNSLVRLGNLERCGWVLIITQVISGIRRCESMFFEASLRKTLDVNVLDPRPNKSLR</sequence>
<dbReference type="AlphaFoldDB" id="A0AAV2C023"/>
<dbReference type="EMBL" id="CAXIEN010000679">
    <property type="protein sequence ID" value="CAL1301395.1"/>
    <property type="molecule type" value="Genomic_DNA"/>
</dbReference>
<keyword evidence="2" id="KW-1185">Reference proteome</keyword>
<reference evidence="1 2" key="1">
    <citation type="submission" date="2024-04" db="EMBL/GenBank/DDBJ databases">
        <authorList>
            <person name="Rising A."/>
            <person name="Reimegard J."/>
            <person name="Sonavane S."/>
            <person name="Akerstrom W."/>
            <person name="Nylinder S."/>
            <person name="Hedman E."/>
            <person name="Kallberg Y."/>
        </authorList>
    </citation>
    <scope>NUCLEOTIDE SEQUENCE [LARGE SCALE GENOMIC DNA]</scope>
</reference>
<proteinExistence type="predicted"/>
<protein>
    <submittedName>
        <fullName evidence="1">Uncharacterized protein</fullName>
    </submittedName>
</protein>
<organism evidence="1 2">
    <name type="scientific">Larinioides sclopetarius</name>
    <dbReference type="NCBI Taxonomy" id="280406"/>
    <lineage>
        <taxon>Eukaryota</taxon>
        <taxon>Metazoa</taxon>
        <taxon>Ecdysozoa</taxon>
        <taxon>Arthropoda</taxon>
        <taxon>Chelicerata</taxon>
        <taxon>Arachnida</taxon>
        <taxon>Araneae</taxon>
        <taxon>Araneomorphae</taxon>
        <taxon>Entelegynae</taxon>
        <taxon>Araneoidea</taxon>
        <taxon>Araneidae</taxon>
        <taxon>Larinioides</taxon>
    </lineage>
</organism>
<feature type="non-terminal residue" evidence="1">
    <location>
        <position position="72"/>
    </location>
</feature>
<comment type="caution">
    <text evidence="1">The sequence shown here is derived from an EMBL/GenBank/DDBJ whole genome shotgun (WGS) entry which is preliminary data.</text>
</comment>